<keyword evidence="7" id="KW-0969">Cilium</keyword>
<feature type="compositionally biased region" description="Polar residues" evidence="6">
    <location>
        <begin position="159"/>
        <end position="170"/>
    </location>
</feature>
<dbReference type="NCBIfam" id="TIGR00208">
    <property type="entry name" value="fliS"/>
    <property type="match status" value="1"/>
</dbReference>
<dbReference type="Pfam" id="PF02561">
    <property type="entry name" value="FliS"/>
    <property type="match status" value="1"/>
</dbReference>
<reference evidence="7 8" key="1">
    <citation type="journal article" date="2017" name="ISME J.">
        <title>Energy and carbon metabolisms in a deep terrestrial subsurface fluid microbial community.</title>
        <authorList>
            <person name="Momper L."/>
            <person name="Jungbluth S.P."/>
            <person name="Lee M.D."/>
            <person name="Amend J.P."/>
        </authorList>
    </citation>
    <scope>NUCLEOTIDE SEQUENCE [LARGE SCALE GENOMIC DNA]</scope>
    <source>
        <strain evidence="7">SURF_17</strain>
    </source>
</reference>
<evidence type="ECO:0000313" key="8">
    <source>
        <dbReference type="Proteomes" id="UP000285961"/>
    </source>
</evidence>
<evidence type="ECO:0000256" key="6">
    <source>
        <dbReference type="SAM" id="MobiDB-lite"/>
    </source>
</evidence>
<feature type="region of interest" description="Disordered" evidence="6">
    <location>
        <begin position="139"/>
        <end position="170"/>
    </location>
</feature>
<evidence type="ECO:0000256" key="4">
    <source>
        <dbReference type="ARBA" id="ARBA00022795"/>
    </source>
</evidence>
<keyword evidence="7" id="KW-0966">Cell projection</keyword>
<dbReference type="Proteomes" id="UP000285961">
    <property type="component" value="Unassembled WGS sequence"/>
</dbReference>
<dbReference type="GO" id="GO:0071973">
    <property type="term" value="P:bacterial-type flagellum-dependent cell motility"/>
    <property type="evidence" value="ECO:0007669"/>
    <property type="project" value="TreeGrafter"/>
</dbReference>
<dbReference type="PANTHER" id="PTHR34773">
    <property type="entry name" value="FLAGELLAR SECRETION CHAPERONE FLIS"/>
    <property type="match status" value="1"/>
</dbReference>
<dbReference type="Gene3D" id="1.20.120.340">
    <property type="entry name" value="Flagellar protein FliS"/>
    <property type="match status" value="1"/>
</dbReference>
<dbReference type="GO" id="GO:0005829">
    <property type="term" value="C:cytosol"/>
    <property type="evidence" value="ECO:0007669"/>
    <property type="project" value="UniProtKB-SubCell"/>
</dbReference>
<keyword evidence="4" id="KW-1005">Bacterial flagellum biogenesis</keyword>
<dbReference type="InterPro" id="IPR003713">
    <property type="entry name" value="FliS"/>
</dbReference>
<comment type="similarity">
    <text evidence="2">Belongs to the FliS family.</text>
</comment>
<evidence type="ECO:0000256" key="2">
    <source>
        <dbReference type="ARBA" id="ARBA00008787"/>
    </source>
</evidence>
<dbReference type="InterPro" id="IPR036584">
    <property type="entry name" value="FliS_sf"/>
</dbReference>
<dbReference type="CDD" id="cd16098">
    <property type="entry name" value="FliS"/>
    <property type="match status" value="1"/>
</dbReference>
<keyword evidence="5" id="KW-0143">Chaperone</keyword>
<organism evidence="7 8">
    <name type="scientific">Candidatus Abyssobacteria bacterium SURF_17</name>
    <dbReference type="NCBI Taxonomy" id="2093361"/>
    <lineage>
        <taxon>Bacteria</taxon>
        <taxon>Pseudomonadati</taxon>
        <taxon>Candidatus Hydrogenedentota</taxon>
        <taxon>Candidatus Abyssobacteria</taxon>
    </lineage>
</organism>
<keyword evidence="7" id="KW-0282">Flagellum</keyword>
<dbReference type="AlphaFoldDB" id="A0A419F2P8"/>
<name>A0A419F2P8_9BACT</name>
<dbReference type="PANTHER" id="PTHR34773:SF1">
    <property type="entry name" value="FLAGELLAR SECRETION CHAPERONE FLIS"/>
    <property type="match status" value="1"/>
</dbReference>
<dbReference type="SUPFAM" id="SSF101116">
    <property type="entry name" value="Flagellar export chaperone FliS"/>
    <property type="match status" value="1"/>
</dbReference>
<proteinExistence type="inferred from homology"/>
<comment type="caution">
    <text evidence="7">The sequence shown here is derived from an EMBL/GenBank/DDBJ whole genome shotgun (WGS) entry which is preliminary data.</text>
</comment>
<evidence type="ECO:0000256" key="5">
    <source>
        <dbReference type="ARBA" id="ARBA00023186"/>
    </source>
</evidence>
<dbReference type="GO" id="GO:0044780">
    <property type="term" value="P:bacterial-type flagellum assembly"/>
    <property type="evidence" value="ECO:0007669"/>
    <property type="project" value="InterPro"/>
</dbReference>
<protein>
    <submittedName>
        <fullName evidence="7">Flagellar export chaperone FliS</fullName>
    </submittedName>
</protein>
<dbReference type="EMBL" id="QZKI01000043">
    <property type="protein sequence ID" value="RJP72594.1"/>
    <property type="molecule type" value="Genomic_DNA"/>
</dbReference>
<evidence type="ECO:0000256" key="1">
    <source>
        <dbReference type="ARBA" id="ARBA00004514"/>
    </source>
</evidence>
<comment type="subcellular location">
    <subcellularLocation>
        <location evidence="1">Cytoplasm</location>
        <location evidence="1">Cytosol</location>
    </subcellularLocation>
</comment>
<gene>
    <name evidence="7" type="primary">fliS</name>
    <name evidence="7" type="ORF">C4532_05875</name>
</gene>
<evidence type="ECO:0000256" key="3">
    <source>
        <dbReference type="ARBA" id="ARBA00022490"/>
    </source>
</evidence>
<evidence type="ECO:0000313" key="7">
    <source>
        <dbReference type="EMBL" id="RJP72594.1"/>
    </source>
</evidence>
<sequence length="170" mass="19263">MDDRRKNDTVHARAAKCYREEHVNGLSQKELILMLYDGAIKFSSEAKEAIERKDFVQSYKCIVKARDIVAELLRILDVEVGGEVAQNLQRLYVYMIGRLIEVNFTKETRLIDNVVDILRKLRSAWAEIDFQQALASLAPADGQPGRNGEGYRPVKPRSPATTSRLLSVTV</sequence>
<accession>A0A419F2P8</accession>
<keyword evidence="3" id="KW-0963">Cytoplasm</keyword>